<keyword evidence="3 7" id="KW-0489">Methyltransferase</keyword>
<gene>
    <name evidence="8" type="ORF">MVES_001672</name>
</gene>
<evidence type="ECO:0000256" key="7">
    <source>
        <dbReference type="RuleBase" id="RU364114"/>
    </source>
</evidence>
<comment type="similarity">
    <text evidence="2 7">Belongs to the NDUFAF7 family.</text>
</comment>
<dbReference type="PANTHER" id="PTHR12049">
    <property type="entry name" value="PROTEIN ARGININE METHYLTRANSFERASE NDUFAF7, MITOCHONDRIAL"/>
    <property type="match status" value="1"/>
</dbReference>
<evidence type="ECO:0000256" key="1">
    <source>
        <dbReference type="ARBA" id="ARBA00004173"/>
    </source>
</evidence>
<evidence type="ECO:0000256" key="6">
    <source>
        <dbReference type="ARBA" id="ARBA00048612"/>
    </source>
</evidence>
<dbReference type="STRING" id="2020962.A0A2N1JCW6"/>
<dbReference type="AlphaFoldDB" id="A0A2N1JCW6"/>
<reference evidence="8 9" key="1">
    <citation type="submission" date="2017-10" db="EMBL/GenBank/DDBJ databases">
        <title>A novel species of cold-tolerant Malassezia isolated from bats.</title>
        <authorList>
            <person name="Lorch J.M."/>
            <person name="Palmer J.M."/>
            <person name="Vanderwolf K.J."/>
            <person name="Schmidt K.Z."/>
            <person name="Verant M.L."/>
            <person name="Weller T.J."/>
            <person name="Blehert D.S."/>
        </authorList>
    </citation>
    <scope>NUCLEOTIDE SEQUENCE [LARGE SCALE GENOMIC DNA]</scope>
    <source>
        <strain evidence="8 9">NWHC:44797-103</strain>
    </source>
</reference>
<keyword evidence="9" id="KW-1185">Reference proteome</keyword>
<comment type="function">
    <text evidence="7">Arginine methyltransferase involved in the assembly or stability of mitochondrial NADH:ubiquinone oxidoreductase complex (complex I).</text>
</comment>
<evidence type="ECO:0000256" key="3">
    <source>
        <dbReference type="ARBA" id="ARBA00022603"/>
    </source>
</evidence>
<dbReference type="GO" id="GO:0032981">
    <property type="term" value="P:mitochondrial respiratory chain complex I assembly"/>
    <property type="evidence" value="ECO:0007669"/>
    <property type="project" value="TreeGrafter"/>
</dbReference>
<proteinExistence type="inferred from homology"/>
<evidence type="ECO:0000256" key="5">
    <source>
        <dbReference type="ARBA" id="ARBA00023128"/>
    </source>
</evidence>
<dbReference type="GO" id="GO:0032259">
    <property type="term" value="P:methylation"/>
    <property type="evidence" value="ECO:0007669"/>
    <property type="project" value="UniProtKB-KW"/>
</dbReference>
<evidence type="ECO:0000256" key="2">
    <source>
        <dbReference type="ARBA" id="ARBA00005891"/>
    </source>
</evidence>
<dbReference type="SUPFAM" id="SSF53335">
    <property type="entry name" value="S-adenosyl-L-methionine-dependent methyltransferases"/>
    <property type="match status" value="1"/>
</dbReference>
<dbReference type="EC" id="2.1.1.320" evidence="7"/>
<organism evidence="8 9">
    <name type="scientific">Malassezia vespertilionis</name>
    <dbReference type="NCBI Taxonomy" id="2020962"/>
    <lineage>
        <taxon>Eukaryota</taxon>
        <taxon>Fungi</taxon>
        <taxon>Dikarya</taxon>
        <taxon>Basidiomycota</taxon>
        <taxon>Ustilaginomycotina</taxon>
        <taxon>Malasseziomycetes</taxon>
        <taxon>Malasseziales</taxon>
        <taxon>Malasseziaceae</taxon>
        <taxon>Malassezia</taxon>
    </lineage>
</organism>
<dbReference type="InterPro" id="IPR038375">
    <property type="entry name" value="NDUFAF7_sf"/>
</dbReference>
<evidence type="ECO:0000313" key="9">
    <source>
        <dbReference type="Proteomes" id="UP000232875"/>
    </source>
</evidence>
<dbReference type="InterPro" id="IPR003788">
    <property type="entry name" value="NDUFAF7"/>
</dbReference>
<accession>A0A2N1JCW6</accession>
<dbReference type="GO" id="GO:0005739">
    <property type="term" value="C:mitochondrion"/>
    <property type="evidence" value="ECO:0007669"/>
    <property type="project" value="UniProtKB-SubCell"/>
</dbReference>
<dbReference type="OrthoDB" id="438553at2759"/>
<dbReference type="EMBL" id="KZ454989">
    <property type="protein sequence ID" value="PKI84410.1"/>
    <property type="molecule type" value="Genomic_DNA"/>
</dbReference>
<comment type="catalytic activity">
    <reaction evidence="6 7">
        <text>L-arginyl-[protein] + 2 S-adenosyl-L-methionine = N(omega),N(omega)'-dimethyl-L-arginyl-[protein] + 2 S-adenosyl-L-homocysteine + 2 H(+)</text>
        <dbReference type="Rhea" id="RHEA:48108"/>
        <dbReference type="Rhea" id="RHEA-COMP:10532"/>
        <dbReference type="Rhea" id="RHEA-COMP:11992"/>
        <dbReference type="ChEBI" id="CHEBI:15378"/>
        <dbReference type="ChEBI" id="CHEBI:29965"/>
        <dbReference type="ChEBI" id="CHEBI:57856"/>
        <dbReference type="ChEBI" id="CHEBI:59789"/>
        <dbReference type="ChEBI" id="CHEBI:88221"/>
        <dbReference type="EC" id="2.1.1.320"/>
    </reaction>
</comment>
<name>A0A2N1JCW6_9BASI</name>
<sequence length="435" mass="48562">MQACLTNPDFGYYSGKLQENRNGILGTRGDFITSPEISQVFGELLAVYYVSRWQASNAPERIRLIELGPGRGTLLSDMLRTFANFPEMFNCLRTIQLVEASPWLLETQEKVVVEALQKYGKEPVDSDTAVEELKPNQVRLEWFPSYHDVPTDPKSWTIVTAHEFFDALPIHIFEKHMNGWREVLVDLDQGEKPGVAVLKASDILSGKHKKEEPGAEKATPKLRFVLSSSTTPWAKLLAARNSRFEKLQPGQRVEVSPMGWALARRMGEWVSGYDACKVAMDGKSMPLTPQQEQEREQASLGGCGLIIDYGAARFFSESFRAFRNHRIVDPLEMPGQSDLTANVDFSFLEEAVNTTNAQAHGPMSQHNFLASLGLGMRVQKLVKDNDASRKHVIEQAALRLVDSTGMGKQYEVMALSAPPAPNATTKIADEVYPFL</sequence>
<dbReference type="PANTHER" id="PTHR12049:SF7">
    <property type="entry name" value="PROTEIN ARGININE METHYLTRANSFERASE NDUFAF7, MITOCHONDRIAL"/>
    <property type="match status" value="1"/>
</dbReference>
<comment type="subcellular location">
    <subcellularLocation>
        <location evidence="1 7">Mitochondrion</location>
    </subcellularLocation>
</comment>
<dbReference type="GO" id="GO:0035243">
    <property type="term" value="F:protein-arginine omega-N symmetric methyltransferase activity"/>
    <property type="evidence" value="ECO:0007669"/>
    <property type="project" value="UniProtKB-EC"/>
</dbReference>
<dbReference type="Proteomes" id="UP000232875">
    <property type="component" value="Unassembled WGS sequence"/>
</dbReference>
<evidence type="ECO:0000256" key="4">
    <source>
        <dbReference type="ARBA" id="ARBA00022679"/>
    </source>
</evidence>
<dbReference type="InterPro" id="IPR029063">
    <property type="entry name" value="SAM-dependent_MTases_sf"/>
</dbReference>
<protein>
    <recommendedName>
        <fullName evidence="7">Protein arginine methyltransferase NDUFAF7</fullName>
        <ecNumber evidence="7">2.1.1.320</ecNumber>
    </recommendedName>
</protein>
<dbReference type="Gene3D" id="3.40.50.12710">
    <property type="match status" value="1"/>
</dbReference>
<dbReference type="Pfam" id="PF02636">
    <property type="entry name" value="Methyltransf_28"/>
    <property type="match status" value="1"/>
</dbReference>
<evidence type="ECO:0000313" key="8">
    <source>
        <dbReference type="EMBL" id="PKI84410.1"/>
    </source>
</evidence>
<keyword evidence="4 7" id="KW-0808">Transferase</keyword>
<keyword evidence="5 7" id="KW-0496">Mitochondrion</keyword>